<dbReference type="Gene3D" id="1.10.1740.10">
    <property type="match status" value="1"/>
</dbReference>
<keyword evidence="9" id="KW-1185">Reference proteome</keyword>
<evidence type="ECO:0000259" key="7">
    <source>
        <dbReference type="Pfam" id="PF08281"/>
    </source>
</evidence>
<dbReference type="InterPro" id="IPR014284">
    <property type="entry name" value="RNA_pol_sigma-70_dom"/>
</dbReference>
<evidence type="ECO:0000313" key="8">
    <source>
        <dbReference type="EMBL" id="MCJ2380550.1"/>
    </source>
</evidence>
<organism evidence="8 9">
    <name type="scientific">Parabacteroides faecalis</name>
    <dbReference type="NCBI Taxonomy" id="2924040"/>
    <lineage>
        <taxon>Bacteria</taxon>
        <taxon>Pseudomonadati</taxon>
        <taxon>Bacteroidota</taxon>
        <taxon>Bacteroidia</taxon>
        <taxon>Bacteroidales</taxon>
        <taxon>Tannerellaceae</taxon>
        <taxon>Parabacteroides</taxon>
    </lineage>
</organism>
<reference evidence="8 9" key="1">
    <citation type="submission" date="2022-03" db="EMBL/GenBank/DDBJ databases">
        <title>Parabacteroides sp. nov. isolated from swine feces.</title>
        <authorList>
            <person name="Bak J.E."/>
        </authorList>
    </citation>
    <scope>NUCLEOTIDE SEQUENCE [LARGE SCALE GENOMIC DNA]</scope>
    <source>
        <strain evidence="8 9">AGMB00274</strain>
    </source>
</reference>
<evidence type="ECO:0000259" key="6">
    <source>
        <dbReference type="Pfam" id="PF04542"/>
    </source>
</evidence>
<protein>
    <submittedName>
        <fullName evidence="8">Sigma-70 family RNA polymerase sigma factor</fullName>
    </submittedName>
</protein>
<comment type="caution">
    <text evidence="8">The sequence shown here is derived from an EMBL/GenBank/DDBJ whole genome shotgun (WGS) entry which is preliminary data.</text>
</comment>
<dbReference type="NCBIfam" id="TIGR02937">
    <property type="entry name" value="sigma70-ECF"/>
    <property type="match status" value="1"/>
</dbReference>
<feature type="domain" description="RNA polymerase sigma-70 region 2" evidence="6">
    <location>
        <begin position="23"/>
        <end position="88"/>
    </location>
</feature>
<dbReference type="InterPro" id="IPR039425">
    <property type="entry name" value="RNA_pol_sigma-70-like"/>
</dbReference>
<keyword evidence="3" id="KW-0731">Sigma factor</keyword>
<dbReference type="SUPFAM" id="SSF88659">
    <property type="entry name" value="Sigma3 and sigma4 domains of RNA polymerase sigma factors"/>
    <property type="match status" value="1"/>
</dbReference>
<dbReference type="InterPro" id="IPR036388">
    <property type="entry name" value="WH-like_DNA-bd_sf"/>
</dbReference>
<dbReference type="EMBL" id="JAKZMM010000016">
    <property type="protein sequence ID" value="MCJ2380550.1"/>
    <property type="molecule type" value="Genomic_DNA"/>
</dbReference>
<keyword evidence="4" id="KW-0238">DNA-binding</keyword>
<evidence type="ECO:0000256" key="4">
    <source>
        <dbReference type="ARBA" id="ARBA00023125"/>
    </source>
</evidence>
<evidence type="ECO:0000256" key="2">
    <source>
        <dbReference type="ARBA" id="ARBA00023015"/>
    </source>
</evidence>
<dbReference type="InterPro" id="IPR007627">
    <property type="entry name" value="RNA_pol_sigma70_r2"/>
</dbReference>
<dbReference type="PANTHER" id="PTHR43133:SF8">
    <property type="entry name" value="RNA POLYMERASE SIGMA FACTOR HI_1459-RELATED"/>
    <property type="match status" value="1"/>
</dbReference>
<evidence type="ECO:0000313" key="9">
    <source>
        <dbReference type="Proteomes" id="UP001165444"/>
    </source>
</evidence>
<keyword evidence="5" id="KW-0804">Transcription</keyword>
<evidence type="ECO:0000256" key="3">
    <source>
        <dbReference type="ARBA" id="ARBA00023082"/>
    </source>
</evidence>
<feature type="domain" description="RNA polymerase sigma factor 70 region 4 type 2" evidence="7">
    <location>
        <begin position="123"/>
        <end position="173"/>
    </location>
</feature>
<sequence>MDDSVQDLIAGCRKRYRQSQLAMYRRFAPLVYPICLRIVGNAPEAEEAMQDTFLKIFDKLDQYHDELCFEAWIRRIAVRTAIDYVRRRLPEEELLEETLPDMADDEEELREQEEQTLLTVASVRNALEKVPAQARMVLSLYLFEGYDMEEIAQILKLQPSSVRSQYLRGKRRLVELMKAL</sequence>
<dbReference type="InterPro" id="IPR013249">
    <property type="entry name" value="RNA_pol_sigma70_r4_t2"/>
</dbReference>
<dbReference type="Gene3D" id="1.10.10.10">
    <property type="entry name" value="Winged helix-like DNA-binding domain superfamily/Winged helix DNA-binding domain"/>
    <property type="match status" value="1"/>
</dbReference>
<dbReference type="Proteomes" id="UP001165444">
    <property type="component" value="Unassembled WGS sequence"/>
</dbReference>
<dbReference type="Pfam" id="PF08281">
    <property type="entry name" value="Sigma70_r4_2"/>
    <property type="match status" value="1"/>
</dbReference>
<keyword evidence="2" id="KW-0805">Transcription regulation</keyword>
<dbReference type="SUPFAM" id="SSF88946">
    <property type="entry name" value="Sigma2 domain of RNA polymerase sigma factors"/>
    <property type="match status" value="1"/>
</dbReference>
<dbReference type="PANTHER" id="PTHR43133">
    <property type="entry name" value="RNA POLYMERASE ECF-TYPE SIGMA FACTO"/>
    <property type="match status" value="1"/>
</dbReference>
<evidence type="ECO:0000256" key="5">
    <source>
        <dbReference type="ARBA" id="ARBA00023163"/>
    </source>
</evidence>
<dbReference type="Pfam" id="PF04542">
    <property type="entry name" value="Sigma70_r2"/>
    <property type="match status" value="1"/>
</dbReference>
<dbReference type="InterPro" id="IPR013325">
    <property type="entry name" value="RNA_pol_sigma_r2"/>
</dbReference>
<gene>
    <name evidence="8" type="ORF">MUN53_08005</name>
</gene>
<evidence type="ECO:0000256" key="1">
    <source>
        <dbReference type="ARBA" id="ARBA00010641"/>
    </source>
</evidence>
<comment type="similarity">
    <text evidence="1">Belongs to the sigma-70 factor family. ECF subfamily.</text>
</comment>
<proteinExistence type="inferred from homology"/>
<name>A0ABT0C0M5_9BACT</name>
<dbReference type="RefSeq" id="WP_243324597.1">
    <property type="nucleotide sequence ID" value="NZ_JAKZMM010000016.1"/>
</dbReference>
<dbReference type="InterPro" id="IPR013324">
    <property type="entry name" value="RNA_pol_sigma_r3/r4-like"/>
</dbReference>
<accession>A0ABT0C0M5</accession>